<evidence type="ECO:0000313" key="2">
    <source>
        <dbReference type="Proteomes" id="UP001377168"/>
    </source>
</evidence>
<name>A0ACC6PMV7_9ACTN</name>
<comment type="caution">
    <text evidence="1">The sequence shown here is derived from an EMBL/GenBank/DDBJ whole genome shotgun (WGS) entry which is preliminary data.</text>
</comment>
<organism evidence="1 2">
    <name type="scientific">Streptomyces achmelvichensis</name>
    <dbReference type="NCBI Taxonomy" id="3134111"/>
    <lineage>
        <taxon>Bacteria</taxon>
        <taxon>Bacillati</taxon>
        <taxon>Actinomycetota</taxon>
        <taxon>Actinomycetes</taxon>
        <taxon>Kitasatosporales</taxon>
        <taxon>Streptomycetaceae</taxon>
        <taxon>Streptomyces</taxon>
    </lineage>
</organism>
<evidence type="ECO:0000313" key="1">
    <source>
        <dbReference type="EMBL" id="MEJ8632661.1"/>
    </source>
</evidence>
<gene>
    <name evidence="1" type="ORF">WKI67_04520</name>
</gene>
<keyword evidence="2" id="KW-1185">Reference proteome</keyword>
<dbReference type="EMBL" id="JBBKAJ010000022">
    <property type="protein sequence ID" value="MEJ8632661.1"/>
    <property type="molecule type" value="Genomic_DNA"/>
</dbReference>
<protein>
    <submittedName>
        <fullName evidence="1">Uncharacterized protein</fullName>
    </submittedName>
</protein>
<accession>A0ACC6PMV7</accession>
<sequence>MRARLPYDDGFFARSSLTAFSHSALLSEAWKWIARYVSGRPW</sequence>
<dbReference type="Proteomes" id="UP001377168">
    <property type="component" value="Unassembled WGS sequence"/>
</dbReference>
<reference evidence="1" key="1">
    <citation type="submission" date="2024-03" db="EMBL/GenBank/DDBJ databases">
        <title>Novel Streptomyces species of biotechnological and ecological value are a feature of Machair soil.</title>
        <authorList>
            <person name="Prole J.R."/>
            <person name="Goodfellow M."/>
            <person name="Allenby N."/>
            <person name="Ward A.C."/>
        </authorList>
    </citation>
    <scope>NUCLEOTIDE SEQUENCE</scope>
    <source>
        <strain evidence="1">MS2.AVA.5</strain>
    </source>
</reference>
<proteinExistence type="predicted"/>